<proteinExistence type="predicted"/>
<name>A0A382WJ97_9ZZZZ</name>
<feature type="non-terminal residue" evidence="1">
    <location>
        <position position="135"/>
    </location>
</feature>
<evidence type="ECO:0000313" key="1">
    <source>
        <dbReference type="EMBL" id="SVD58385.1"/>
    </source>
</evidence>
<organism evidence="1">
    <name type="scientific">marine metagenome</name>
    <dbReference type="NCBI Taxonomy" id="408172"/>
    <lineage>
        <taxon>unclassified sequences</taxon>
        <taxon>metagenomes</taxon>
        <taxon>ecological metagenomes</taxon>
    </lineage>
</organism>
<accession>A0A382WJ97</accession>
<dbReference type="AlphaFoldDB" id="A0A382WJ97"/>
<gene>
    <name evidence="1" type="ORF">METZ01_LOCUS411239</name>
</gene>
<sequence>MQRLAIPTLCIILGCSSGQEAEQPIPQPVPAESAQTVETPYGDLGQVQGYLNSINPFIQEVGKIHLEVNKAVGTSGQATTANLALAMGKELPRLKAAIGQFETIKPPLLLAPLHTDIKKLMVLRLKSYEATINNW</sequence>
<dbReference type="PROSITE" id="PS51257">
    <property type="entry name" value="PROKAR_LIPOPROTEIN"/>
    <property type="match status" value="1"/>
</dbReference>
<protein>
    <submittedName>
        <fullName evidence="1">Uncharacterized protein</fullName>
    </submittedName>
</protein>
<dbReference type="EMBL" id="UINC01159989">
    <property type="protein sequence ID" value="SVD58385.1"/>
    <property type="molecule type" value="Genomic_DNA"/>
</dbReference>
<reference evidence="1" key="1">
    <citation type="submission" date="2018-05" db="EMBL/GenBank/DDBJ databases">
        <authorList>
            <person name="Lanie J.A."/>
            <person name="Ng W.-L."/>
            <person name="Kazmierczak K.M."/>
            <person name="Andrzejewski T.M."/>
            <person name="Davidsen T.M."/>
            <person name="Wayne K.J."/>
            <person name="Tettelin H."/>
            <person name="Glass J.I."/>
            <person name="Rusch D."/>
            <person name="Podicherti R."/>
            <person name="Tsui H.-C.T."/>
            <person name="Winkler M.E."/>
        </authorList>
    </citation>
    <scope>NUCLEOTIDE SEQUENCE</scope>
</reference>